<evidence type="ECO:0000256" key="15">
    <source>
        <dbReference type="ARBA" id="ARBA00022842"/>
    </source>
</evidence>
<reference evidence="24" key="2">
    <citation type="submission" date="2021-04" db="EMBL/GenBank/DDBJ databases">
        <authorList>
            <person name="Gilroy R."/>
        </authorList>
    </citation>
    <scope>NUCLEOTIDE SEQUENCE</scope>
    <source>
        <strain evidence="24">Gambia15-2214</strain>
    </source>
</reference>
<dbReference type="PANTHER" id="PTHR46244">
    <property type="entry name" value="PHOSPHOENOLPYRUVATE-PROTEIN PHOSPHOTRANSFERASE"/>
    <property type="match status" value="1"/>
</dbReference>
<feature type="active site" description="Tele-phosphohistidine intermediate" evidence="18">
    <location>
        <position position="192"/>
    </location>
</feature>
<dbReference type="SUPFAM" id="SSF47831">
    <property type="entry name" value="Enzyme I of the PEP:sugar phosphotransferase system HPr-binding (sub)domain"/>
    <property type="match status" value="1"/>
</dbReference>
<feature type="binding site" evidence="19">
    <location>
        <position position="468"/>
    </location>
    <ligand>
        <name>phosphoenolpyruvate</name>
        <dbReference type="ChEBI" id="CHEBI:58702"/>
    </ligand>
</feature>
<comment type="similarity">
    <text evidence="5 17">Belongs to the PEP-utilizing enzyme family.</text>
</comment>
<dbReference type="InterPro" id="IPR024692">
    <property type="entry name" value="PTS_EI"/>
</dbReference>
<evidence type="ECO:0000313" key="24">
    <source>
        <dbReference type="EMBL" id="MBU3850176.1"/>
    </source>
</evidence>
<feature type="active site" description="Proton donor" evidence="18">
    <location>
        <position position="505"/>
    </location>
</feature>
<keyword evidence="9 17" id="KW-0963">Cytoplasm</keyword>
<name>A0A9E2L345_9SPIR</name>
<reference evidence="24" key="1">
    <citation type="journal article" date="2021" name="PeerJ">
        <title>Extensive microbial diversity within the chicken gut microbiome revealed by metagenomics and culture.</title>
        <authorList>
            <person name="Gilroy R."/>
            <person name="Ravi A."/>
            <person name="Getino M."/>
            <person name="Pursley I."/>
            <person name="Horton D.L."/>
            <person name="Alikhan N.F."/>
            <person name="Baker D."/>
            <person name="Gharbi K."/>
            <person name="Hall N."/>
            <person name="Watson M."/>
            <person name="Adriaenssens E.M."/>
            <person name="Foster-Nyarko E."/>
            <person name="Jarju S."/>
            <person name="Secka A."/>
            <person name="Antonio M."/>
            <person name="Oren A."/>
            <person name="Chaudhuri R.R."/>
            <person name="La Ragione R."/>
            <person name="Hildebrand F."/>
            <person name="Pallen M.J."/>
        </authorList>
    </citation>
    <scope>NUCLEOTIDE SEQUENCE</scope>
    <source>
        <strain evidence="24">Gambia15-2214</strain>
    </source>
</reference>
<dbReference type="Pfam" id="PF02896">
    <property type="entry name" value="PEP-utilizers_C"/>
    <property type="match status" value="1"/>
</dbReference>
<feature type="domain" description="PEP-utilising enzyme C-terminal" evidence="22">
    <location>
        <begin position="254"/>
        <end position="541"/>
    </location>
</feature>
<dbReference type="InterPro" id="IPR050499">
    <property type="entry name" value="PEP-utilizing_PTS_enzyme"/>
</dbReference>
<feature type="binding site" evidence="20">
    <location>
        <position position="458"/>
    </location>
    <ligand>
        <name>Mg(2+)</name>
        <dbReference type="ChEBI" id="CHEBI:18420"/>
    </ligand>
</feature>
<evidence type="ECO:0000256" key="8">
    <source>
        <dbReference type="ARBA" id="ARBA00022448"/>
    </source>
</evidence>
<dbReference type="Pfam" id="PF00391">
    <property type="entry name" value="PEP-utilizers"/>
    <property type="match status" value="1"/>
</dbReference>
<evidence type="ECO:0000256" key="3">
    <source>
        <dbReference type="ARBA" id="ARBA00002728"/>
    </source>
</evidence>
<evidence type="ECO:0000256" key="7">
    <source>
        <dbReference type="ARBA" id="ARBA00016544"/>
    </source>
</evidence>
<keyword evidence="13 17" id="KW-0479">Metal-binding</keyword>
<feature type="domain" description="Phosphotransferase system enzyme I N-terminal" evidence="23">
    <location>
        <begin position="5"/>
        <end position="129"/>
    </location>
</feature>
<feature type="binding site" evidence="19">
    <location>
        <position position="299"/>
    </location>
    <ligand>
        <name>phosphoenolpyruvate</name>
        <dbReference type="ChEBI" id="CHEBI:58702"/>
    </ligand>
</feature>
<dbReference type="PANTHER" id="PTHR46244:SF3">
    <property type="entry name" value="PHOSPHOENOLPYRUVATE-PROTEIN PHOSPHOTRANSFERASE"/>
    <property type="match status" value="1"/>
</dbReference>
<dbReference type="EMBL" id="JAHLFV010000153">
    <property type="protein sequence ID" value="MBU3850176.1"/>
    <property type="molecule type" value="Genomic_DNA"/>
</dbReference>
<comment type="caution">
    <text evidence="24">The sequence shown here is derived from an EMBL/GenBank/DDBJ whole genome shotgun (WGS) entry which is preliminary data.</text>
</comment>
<dbReference type="NCBIfam" id="TIGR01417">
    <property type="entry name" value="PTS_I_fam"/>
    <property type="match status" value="1"/>
</dbReference>
<dbReference type="Gene3D" id="3.50.30.10">
    <property type="entry name" value="Phosphohistidine domain"/>
    <property type="match status" value="1"/>
</dbReference>
<dbReference type="Proteomes" id="UP000823914">
    <property type="component" value="Unassembled WGS sequence"/>
</dbReference>
<evidence type="ECO:0000256" key="9">
    <source>
        <dbReference type="ARBA" id="ARBA00022490"/>
    </source>
</evidence>
<proteinExistence type="inferred from homology"/>
<comment type="subcellular location">
    <subcellularLocation>
        <location evidence="4 17">Cytoplasm</location>
    </subcellularLocation>
</comment>
<dbReference type="InterPro" id="IPR008731">
    <property type="entry name" value="PTS_EIN"/>
</dbReference>
<evidence type="ECO:0000259" key="21">
    <source>
        <dbReference type="Pfam" id="PF00391"/>
    </source>
</evidence>
<evidence type="ECO:0000256" key="13">
    <source>
        <dbReference type="ARBA" id="ARBA00022723"/>
    </source>
</evidence>
<dbReference type="GO" id="GO:0008965">
    <property type="term" value="F:phosphoenolpyruvate-protein phosphotransferase activity"/>
    <property type="evidence" value="ECO:0007669"/>
    <property type="project" value="UniProtKB-EC"/>
</dbReference>
<dbReference type="AlphaFoldDB" id="A0A9E2L345"/>
<comment type="function">
    <text evidence="3 17">General (non sugar-specific) component of the phosphoenolpyruvate-dependent sugar phosphotransferase system (sugar PTS). This major carbohydrate active-transport system catalyzes the phosphorylation of incoming sugar substrates concomitantly with their translocation across the cell membrane. Enzyme I transfers the phosphoryl group from phosphoenolpyruvate (PEP) to the phosphoryl carrier protein (HPr).</text>
</comment>
<evidence type="ECO:0000256" key="10">
    <source>
        <dbReference type="ARBA" id="ARBA00022597"/>
    </source>
</evidence>
<accession>A0A9E2L345</accession>
<dbReference type="Pfam" id="PF05524">
    <property type="entry name" value="PEP-utilisers_N"/>
    <property type="match status" value="1"/>
</dbReference>
<protein>
    <recommendedName>
        <fullName evidence="7 17">Phosphoenolpyruvate-protein phosphotransferase</fullName>
        <ecNumber evidence="6 17">2.7.3.9</ecNumber>
    </recommendedName>
    <alternativeName>
        <fullName evidence="16 17">Phosphotransferase system, enzyme I</fullName>
    </alternativeName>
</protein>
<evidence type="ECO:0000256" key="2">
    <source>
        <dbReference type="ARBA" id="ARBA00001946"/>
    </source>
</evidence>
<dbReference type="InterPro" id="IPR006318">
    <property type="entry name" value="PTS_EI-like"/>
</dbReference>
<keyword evidence="8 17" id="KW-0813">Transport</keyword>
<dbReference type="GO" id="GO:0005737">
    <property type="term" value="C:cytoplasm"/>
    <property type="evidence" value="ECO:0007669"/>
    <property type="project" value="UniProtKB-SubCell"/>
</dbReference>
<feature type="domain" description="PEP-utilising enzyme mobile" evidence="21">
    <location>
        <begin position="157"/>
        <end position="228"/>
    </location>
</feature>
<evidence type="ECO:0000256" key="18">
    <source>
        <dbReference type="PIRSR" id="PIRSR000732-1"/>
    </source>
</evidence>
<dbReference type="InterPro" id="IPR040442">
    <property type="entry name" value="Pyrv_kinase-like_dom_sf"/>
</dbReference>
<dbReference type="InterPro" id="IPR036618">
    <property type="entry name" value="PtsI_HPr-bd_sf"/>
</dbReference>
<evidence type="ECO:0000256" key="12">
    <source>
        <dbReference type="ARBA" id="ARBA00022683"/>
    </source>
</evidence>
<keyword evidence="10 17" id="KW-0762">Sugar transport</keyword>
<comment type="catalytic activity">
    <reaction evidence="1 17">
        <text>L-histidyl-[protein] + phosphoenolpyruvate = N(pros)-phospho-L-histidyl-[protein] + pyruvate</text>
        <dbReference type="Rhea" id="RHEA:23880"/>
        <dbReference type="Rhea" id="RHEA-COMP:9745"/>
        <dbReference type="Rhea" id="RHEA-COMP:9746"/>
        <dbReference type="ChEBI" id="CHEBI:15361"/>
        <dbReference type="ChEBI" id="CHEBI:29979"/>
        <dbReference type="ChEBI" id="CHEBI:58702"/>
        <dbReference type="ChEBI" id="CHEBI:64837"/>
        <dbReference type="EC" id="2.7.3.9"/>
    </reaction>
</comment>
<evidence type="ECO:0000256" key="19">
    <source>
        <dbReference type="PIRSR" id="PIRSR000732-2"/>
    </source>
</evidence>
<feature type="binding site" evidence="19">
    <location>
        <begin position="457"/>
        <end position="458"/>
    </location>
    <ligand>
        <name>phosphoenolpyruvate</name>
        <dbReference type="ChEBI" id="CHEBI:58702"/>
    </ligand>
</feature>
<dbReference type="GO" id="GO:0009401">
    <property type="term" value="P:phosphoenolpyruvate-dependent sugar phosphotransferase system"/>
    <property type="evidence" value="ECO:0007669"/>
    <property type="project" value="UniProtKB-KW"/>
</dbReference>
<evidence type="ECO:0000256" key="17">
    <source>
        <dbReference type="PIRNR" id="PIRNR000732"/>
    </source>
</evidence>
<dbReference type="Gene3D" id="3.20.20.60">
    <property type="entry name" value="Phosphoenolpyruvate-binding domains"/>
    <property type="match status" value="1"/>
</dbReference>
<dbReference type="GO" id="GO:0016301">
    <property type="term" value="F:kinase activity"/>
    <property type="evidence" value="ECO:0007669"/>
    <property type="project" value="UniProtKB-KW"/>
</dbReference>
<evidence type="ECO:0000256" key="14">
    <source>
        <dbReference type="ARBA" id="ARBA00022777"/>
    </source>
</evidence>
<evidence type="ECO:0000313" key="25">
    <source>
        <dbReference type="Proteomes" id="UP000823914"/>
    </source>
</evidence>
<dbReference type="SUPFAM" id="SSF51621">
    <property type="entry name" value="Phosphoenolpyruvate/pyruvate domain"/>
    <property type="match status" value="1"/>
</dbReference>
<evidence type="ECO:0000259" key="23">
    <source>
        <dbReference type="Pfam" id="PF05524"/>
    </source>
</evidence>
<feature type="binding site" evidence="19">
    <location>
        <position position="335"/>
    </location>
    <ligand>
        <name>phosphoenolpyruvate</name>
        <dbReference type="ChEBI" id="CHEBI:58702"/>
    </ligand>
</feature>
<dbReference type="InterPro" id="IPR000121">
    <property type="entry name" value="PEP_util_C"/>
</dbReference>
<dbReference type="InterPro" id="IPR008279">
    <property type="entry name" value="PEP-util_enz_mobile_dom"/>
</dbReference>
<comment type="cofactor">
    <cofactor evidence="2 17 20">
        <name>Mg(2+)</name>
        <dbReference type="ChEBI" id="CHEBI:18420"/>
    </cofactor>
</comment>
<keyword evidence="11 17" id="KW-0808">Transferase</keyword>
<dbReference type="GO" id="GO:0046872">
    <property type="term" value="F:metal ion binding"/>
    <property type="evidence" value="ECO:0007669"/>
    <property type="project" value="UniProtKB-KW"/>
</dbReference>
<dbReference type="InterPro" id="IPR036637">
    <property type="entry name" value="Phosphohistidine_dom_sf"/>
</dbReference>
<evidence type="ECO:0000256" key="6">
    <source>
        <dbReference type="ARBA" id="ARBA00012232"/>
    </source>
</evidence>
<organism evidence="24 25">
    <name type="scientific">Candidatus Treponema excrementipullorum</name>
    <dbReference type="NCBI Taxonomy" id="2838768"/>
    <lineage>
        <taxon>Bacteria</taxon>
        <taxon>Pseudomonadati</taxon>
        <taxon>Spirochaetota</taxon>
        <taxon>Spirochaetia</taxon>
        <taxon>Spirochaetales</taxon>
        <taxon>Treponemataceae</taxon>
        <taxon>Treponema</taxon>
    </lineage>
</organism>
<dbReference type="InterPro" id="IPR015813">
    <property type="entry name" value="Pyrv/PenolPyrv_kinase-like_dom"/>
</dbReference>
<dbReference type="SUPFAM" id="SSF52009">
    <property type="entry name" value="Phosphohistidine domain"/>
    <property type="match status" value="1"/>
</dbReference>
<gene>
    <name evidence="24" type="primary">ptsP</name>
    <name evidence="24" type="ORF">IAA16_06380</name>
</gene>
<evidence type="ECO:0000256" key="16">
    <source>
        <dbReference type="ARBA" id="ARBA00033235"/>
    </source>
</evidence>
<dbReference type="PROSITE" id="PS00742">
    <property type="entry name" value="PEP_ENZYMES_2"/>
    <property type="match status" value="1"/>
</dbReference>
<evidence type="ECO:0000256" key="11">
    <source>
        <dbReference type="ARBA" id="ARBA00022679"/>
    </source>
</evidence>
<sequence>MTTYKGTAVSAGIAQGKLLYAESSTNKPEDFCRVQITDSEAEIERLLKACNEAVDQLMVLYDRALENSGPEVADIFMVHSMMLQDDDFLDGMRNLIRSANCCAEYAVMQVSKQFAADLAESGSAYIAERGADVTDVSKRVVQILQGQPTDLDIGHDDPIILIAEELTPSQTLMFDRSKLLALVSCKGSRTSHTAILARSLGIPAVISPEIKLCPELTGKLCVVDGLEGSVIIEPDEKALKDATKKREAYDNEKKELETLKDVEAITSSGQKVKVYGNAGNLEDIEAIVSTGGEGVGLFRSEFMYLGRATLPSEEELTEVYTEAAKKLKGRLLVIRTLDIGADKTAPCLPLQPEENPALGIRALRLCFECPDVFMTQLRAILRASVVGNVAVMFPMIIALDEIKSAKDTIKKAAQQLEKEQVAYAMPKEVGIMIETPAAAVISDILAKEVDFFSVGSNDLTQYTLAIDRQNERLEKYCDVHHEAVLRLIEMVAENAHKNGIWVGICGELGSDFELTERFVKAGIDELSVYPAAILPLKKRIRGL</sequence>
<dbReference type="PIRSF" id="PIRSF000732">
    <property type="entry name" value="PTS_enzyme_I"/>
    <property type="match status" value="1"/>
</dbReference>
<keyword evidence="14 17" id="KW-0418">Kinase</keyword>
<feature type="binding site" evidence="20">
    <location>
        <position position="434"/>
    </location>
    <ligand>
        <name>Mg(2+)</name>
        <dbReference type="ChEBI" id="CHEBI:18420"/>
    </ligand>
</feature>
<keyword evidence="12 17" id="KW-0598">Phosphotransferase system</keyword>
<dbReference type="InterPro" id="IPR023151">
    <property type="entry name" value="PEP_util_CS"/>
</dbReference>
<keyword evidence="15 17" id="KW-0460">Magnesium</keyword>
<dbReference type="EC" id="2.7.3.9" evidence="6 17"/>
<evidence type="ECO:0000256" key="1">
    <source>
        <dbReference type="ARBA" id="ARBA00000683"/>
    </source>
</evidence>
<evidence type="ECO:0000256" key="20">
    <source>
        <dbReference type="PIRSR" id="PIRSR000732-3"/>
    </source>
</evidence>
<evidence type="ECO:0000256" key="5">
    <source>
        <dbReference type="ARBA" id="ARBA00007837"/>
    </source>
</evidence>
<dbReference type="Gene3D" id="1.10.274.10">
    <property type="entry name" value="PtsI, HPr-binding domain"/>
    <property type="match status" value="1"/>
</dbReference>
<evidence type="ECO:0000256" key="4">
    <source>
        <dbReference type="ARBA" id="ARBA00004496"/>
    </source>
</evidence>
<evidence type="ECO:0000259" key="22">
    <source>
        <dbReference type="Pfam" id="PF02896"/>
    </source>
</evidence>
<dbReference type="PRINTS" id="PR01736">
    <property type="entry name" value="PHPHTRNFRASE"/>
</dbReference>